<comment type="caution">
    <text evidence="1">The sequence shown here is derived from an EMBL/GenBank/DDBJ whole genome shotgun (WGS) entry which is preliminary data.</text>
</comment>
<sequence length="74" mass="8359">MCELLSEDLMEPPDVPAMTSLFQLSSPRYIMSRPYVHAEEARRTGVTKPRLAWQSDLGAPIDDKKLLSNEDNVP</sequence>
<protein>
    <submittedName>
        <fullName evidence="1">Uncharacterized protein</fullName>
    </submittedName>
</protein>
<dbReference type="Proteomes" id="UP001066276">
    <property type="component" value="Chromosome 8"/>
</dbReference>
<organism evidence="1 2">
    <name type="scientific">Pleurodeles waltl</name>
    <name type="common">Iberian ribbed newt</name>
    <dbReference type="NCBI Taxonomy" id="8319"/>
    <lineage>
        <taxon>Eukaryota</taxon>
        <taxon>Metazoa</taxon>
        <taxon>Chordata</taxon>
        <taxon>Craniata</taxon>
        <taxon>Vertebrata</taxon>
        <taxon>Euteleostomi</taxon>
        <taxon>Amphibia</taxon>
        <taxon>Batrachia</taxon>
        <taxon>Caudata</taxon>
        <taxon>Salamandroidea</taxon>
        <taxon>Salamandridae</taxon>
        <taxon>Pleurodelinae</taxon>
        <taxon>Pleurodeles</taxon>
    </lineage>
</organism>
<evidence type="ECO:0000313" key="2">
    <source>
        <dbReference type="Proteomes" id="UP001066276"/>
    </source>
</evidence>
<dbReference type="AlphaFoldDB" id="A0AAV7NS89"/>
<reference evidence="1" key="1">
    <citation type="journal article" date="2022" name="bioRxiv">
        <title>Sequencing and chromosome-scale assembly of the giantPleurodeles waltlgenome.</title>
        <authorList>
            <person name="Brown T."/>
            <person name="Elewa A."/>
            <person name="Iarovenko S."/>
            <person name="Subramanian E."/>
            <person name="Araus A.J."/>
            <person name="Petzold A."/>
            <person name="Susuki M."/>
            <person name="Suzuki K.-i.T."/>
            <person name="Hayashi T."/>
            <person name="Toyoda A."/>
            <person name="Oliveira C."/>
            <person name="Osipova E."/>
            <person name="Leigh N.D."/>
            <person name="Simon A."/>
            <person name="Yun M.H."/>
        </authorList>
    </citation>
    <scope>NUCLEOTIDE SEQUENCE</scope>
    <source>
        <strain evidence="1">20211129_DDA</strain>
        <tissue evidence="1">Liver</tissue>
    </source>
</reference>
<evidence type="ECO:0000313" key="1">
    <source>
        <dbReference type="EMBL" id="KAJ1117499.1"/>
    </source>
</evidence>
<accession>A0AAV7NS89</accession>
<name>A0AAV7NS89_PLEWA</name>
<proteinExistence type="predicted"/>
<dbReference type="EMBL" id="JANPWB010000012">
    <property type="protein sequence ID" value="KAJ1117499.1"/>
    <property type="molecule type" value="Genomic_DNA"/>
</dbReference>
<keyword evidence="2" id="KW-1185">Reference proteome</keyword>
<gene>
    <name evidence="1" type="ORF">NDU88_005698</name>
</gene>